<evidence type="ECO:0000256" key="2">
    <source>
        <dbReference type="ARBA" id="ARBA00022723"/>
    </source>
</evidence>
<dbReference type="OrthoDB" id="7268727at2"/>
<dbReference type="GO" id="GO:0016846">
    <property type="term" value="F:carbon-sulfur lyase activity"/>
    <property type="evidence" value="ECO:0007669"/>
    <property type="project" value="InterPro"/>
</dbReference>
<comment type="similarity">
    <text evidence="1">Belongs to the Gfa family.</text>
</comment>
<dbReference type="Gene3D" id="3.90.1590.10">
    <property type="entry name" value="glutathione-dependent formaldehyde- activating enzyme (gfa)"/>
    <property type="match status" value="1"/>
</dbReference>
<evidence type="ECO:0000313" key="5">
    <source>
        <dbReference type="EMBL" id="VDS06733.1"/>
    </source>
</evidence>
<evidence type="ECO:0000313" key="6">
    <source>
        <dbReference type="Proteomes" id="UP000268844"/>
    </source>
</evidence>
<keyword evidence="2" id="KW-0479">Metal-binding</keyword>
<evidence type="ECO:0000256" key="3">
    <source>
        <dbReference type="ARBA" id="ARBA00022833"/>
    </source>
</evidence>
<dbReference type="AlphaFoldDB" id="A0A3S5D3Q4"/>
<keyword evidence="6" id="KW-1185">Reference proteome</keyword>
<accession>A0A3S5D3Q4</accession>
<dbReference type="SUPFAM" id="SSF51316">
    <property type="entry name" value="Mss4-like"/>
    <property type="match status" value="1"/>
</dbReference>
<feature type="domain" description="CENP-V/GFA" evidence="4">
    <location>
        <begin position="10"/>
        <end position="99"/>
    </location>
</feature>
<proteinExistence type="inferred from homology"/>
<dbReference type="Pfam" id="PF04828">
    <property type="entry name" value="GFA"/>
    <property type="match status" value="1"/>
</dbReference>
<keyword evidence="3" id="KW-0862">Zinc</keyword>
<dbReference type="Proteomes" id="UP000268844">
    <property type="component" value="Unassembled WGS sequence"/>
</dbReference>
<reference evidence="5 6" key="1">
    <citation type="submission" date="2018-12" db="EMBL/GenBank/DDBJ databases">
        <authorList>
            <person name="Criscuolo A."/>
        </authorList>
    </citation>
    <scope>NUCLEOTIDE SEQUENCE [LARGE SCALE GENOMIC DNA]</scope>
    <source>
        <strain evidence="5">ACIP1116281</strain>
    </source>
</reference>
<evidence type="ECO:0000259" key="4">
    <source>
        <dbReference type="Pfam" id="PF04828"/>
    </source>
</evidence>
<dbReference type="InterPro" id="IPR006913">
    <property type="entry name" value="CENP-V/GFA"/>
</dbReference>
<organism evidence="5 6">
    <name type="scientific">Devosia equisanguinis</name>
    <dbReference type="NCBI Taxonomy" id="2490941"/>
    <lineage>
        <taxon>Bacteria</taxon>
        <taxon>Pseudomonadati</taxon>
        <taxon>Pseudomonadota</taxon>
        <taxon>Alphaproteobacteria</taxon>
        <taxon>Hyphomicrobiales</taxon>
        <taxon>Devosiaceae</taxon>
        <taxon>Devosia</taxon>
    </lineage>
</organism>
<evidence type="ECO:0000256" key="1">
    <source>
        <dbReference type="ARBA" id="ARBA00005495"/>
    </source>
</evidence>
<protein>
    <recommendedName>
        <fullName evidence="4">CENP-V/GFA domain-containing protein</fullName>
    </recommendedName>
</protein>
<dbReference type="EMBL" id="UZWD01000070">
    <property type="protein sequence ID" value="VDS06733.1"/>
    <property type="molecule type" value="Genomic_DNA"/>
</dbReference>
<dbReference type="GO" id="GO:0046872">
    <property type="term" value="F:metal ion binding"/>
    <property type="evidence" value="ECO:0007669"/>
    <property type="project" value="UniProtKB-KW"/>
</dbReference>
<gene>
    <name evidence="5" type="ORF">DEVEQU_03898</name>
</gene>
<dbReference type="InterPro" id="IPR011057">
    <property type="entry name" value="Mss4-like_sf"/>
</dbReference>
<sequence length="179" mass="19074">MSGADTQALHCRCGKVHIVVSGAPIIRAECHCNSCRTAGARIEALPGAKAFREDNGATRFVMYRKDRVRIESGQDLLVAYHLGGSSTRRVVASCCNMPVFLEFKGGHWLSLYGALWPAGMARPDIATVVGDAPAGTVLDDSVPSGGLATAGFFARLLGAWVAMGFKVPKIDLEGREVRL</sequence>
<dbReference type="RefSeq" id="WP_126152245.1">
    <property type="nucleotide sequence ID" value="NZ_JBHTMH010000005.1"/>
</dbReference>
<name>A0A3S5D3Q4_9HYPH</name>